<evidence type="ECO:0000313" key="2">
    <source>
        <dbReference type="Proteomes" id="UP000824681"/>
    </source>
</evidence>
<evidence type="ECO:0000313" key="1">
    <source>
        <dbReference type="EMBL" id="QYC44311.1"/>
    </source>
</evidence>
<organism evidence="1 2">
    <name type="scientific">Nonomuraea coxensis DSM 45129</name>
    <dbReference type="NCBI Taxonomy" id="1122611"/>
    <lineage>
        <taxon>Bacteria</taxon>
        <taxon>Bacillati</taxon>
        <taxon>Actinomycetota</taxon>
        <taxon>Actinomycetes</taxon>
        <taxon>Streptosporangiales</taxon>
        <taxon>Streptosporangiaceae</taxon>
        <taxon>Nonomuraea</taxon>
    </lineage>
</organism>
<name>A0ABX8UBG9_9ACTN</name>
<dbReference type="Proteomes" id="UP000824681">
    <property type="component" value="Chromosome"/>
</dbReference>
<evidence type="ECO:0008006" key="3">
    <source>
        <dbReference type="Google" id="ProtNLM"/>
    </source>
</evidence>
<accession>A0ABX8UBG9</accession>
<reference evidence="1 2" key="1">
    <citation type="journal article" date="2021" name="ACS Chem. Biol.">
        <title>Genomic-Led Discovery of a Novel Glycopeptide Antibiotic by Nonomuraea coxensis DSM 45129.</title>
        <authorList>
            <person name="Yushchuk O."/>
            <person name="Vior N.M."/>
            <person name="Andreo-Vidal A."/>
            <person name="Berini F."/>
            <person name="Ruckert C."/>
            <person name="Busche T."/>
            <person name="Binda E."/>
            <person name="Kalinowski J."/>
            <person name="Truman A.W."/>
            <person name="Marinelli F."/>
        </authorList>
    </citation>
    <scope>NUCLEOTIDE SEQUENCE [LARGE SCALE GENOMIC DNA]</scope>
    <source>
        <strain evidence="1 2">DSM 45129</strain>
    </source>
</reference>
<keyword evidence="2" id="KW-1185">Reference proteome</keyword>
<proteinExistence type="predicted"/>
<dbReference type="EMBL" id="CP068985">
    <property type="protein sequence ID" value="QYC44311.1"/>
    <property type="molecule type" value="Genomic_DNA"/>
</dbReference>
<gene>
    <name evidence="1" type="ORF">Nocox_33720</name>
</gene>
<sequence>MVRPRHKIKEFELVLKEAERKGWRVTLGGNGHYKMYCPCPQKCKKTMPSTPSDPNCLKNLLGQLIRVTCW</sequence>
<protein>
    <recommendedName>
        <fullName evidence="3">YcfA family protein</fullName>
    </recommendedName>
</protein>